<organism evidence="1 2">
    <name type="scientific">Mycobacterium paraterrae</name>
    <dbReference type="NCBI Taxonomy" id="577492"/>
    <lineage>
        <taxon>Bacteria</taxon>
        <taxon>Bacillati</taxon>
        <taxon>Actinomycetota</taxon>
        <taxon>Actinomycetes</taxon>
        <taxon>Mycobacteriales</taxon>
        <taxon>Mycobacteriaceae</taxon>
        <taxon>Mycobacterium</taxon>
    </lineage>
</organism>
<dbReference type="RefSeq" id="WP_240262934.1">
    <property type="nucleotide sequence ID" value="NZ_CP092488.2"/>
</dbReference>
<evidence type="ECO:0000313" key="1">
    <source>
        <dbReference type="EMBL" id="UMB71182.1"/>
    </source>
</evidence>
<accession>A0ABY3VSX7</accession>
<dbReference type="Proteomes" id="UP001055336">
    <property type="component" value="Chromosome"/>
</dbReference>
<proteinExistence type="predicted"/>
<evidence type="ECO:0008006" key="3">
    <source>
        <dbReference type="Google" id="ProtNLM"/>
    </source>
</evidence>
<reference evidence="1" key="1">
    <citation type="submission" date="2022-08" db="EMBL/GenBank/DDBJ databases">
        <title>Whole genome sequencing of non-tuberculosis mycobacteria type-strains.</title>
        <authorList>
            <person name="Igarashi Y."/>
            <person name="Osugi A."/>
            <person name="Mitarai S."/>
        </authorList>
    </citation>
    <scope>NUCLEOTIDE SEQUENCE</scope>
    <source>
        <strain evidence="1">DSM 45127</strain>
    </source>
</reference>
<keyword evidence="2" id="KW-1185">Reference proteome</keyword>
<dbReference type="EMBL" id="CP092488">
    <property type="protein sequence ID" value="UMB71182.1"/>
    <property type="molecule type" value="Genomic_DNA"/>
</dbReference>
<sequence length="135" mass="14966">MSTELRAVDISVRPRWRRTGYRYFPYAARESGQWWVLRANYCFPEHDLVTLFVDGRAVGDITAAESDARPLVAGIAGLDPMLPLRKPDIPAMETGNAESAIATVAAYVCHGSEFDPPDVCDLCESSERDPYERGA</sequence>
<gene>
    <name evidence="1" type="ORF">MKK62_07930</name>
</gene>
<name>A0ABY3VSX7_9MYCO</name>
<protein>
    <recommendedName>
        <fullName evidence="3">Transposase</fullName>
    </recommendedName>
</protein>
<evidence type="ECO:0000313" key="2">
    <source>
        <dbReference type="Proteomes" id="UP001055336"/>
    </source>
</evidence>